<keyword evidence="1" id="KW-0812">Transmembrane</keyword>
<keyword evidence="3" id="KW-1185">Reference proteome</keyword>
<feature type="transmembrane region" description="Helical" evidence="1">
    <location>
        <begin position="6"/>
        <end position="24"/>
    </location>
</feature>
<dbReference type="STRING" id="53952.A0127_01685"/>
<dbReference type="RefSeq" id="WP_062387149.1">
    <property type="nucleotide sequence ID" value="NZ_CP014750.1"/>
</dbReference>
<accession>A0A142CT68</accession>
<feature type="transmembrane region" description="Helical" evidence="1">
    <location>
        <begin position="85"/>
        <end position="103"/>
    </location>
</feature>
<dbReference type="KEGG" id="tpep:A0127_01685"/>
<gene>
    <name evidence="2" type="ORF">A0127_01685</name>
</gene>
<evidence type="ECO:0000256" key="1">
    <source>
        <dbReference type="SAM" id="Phobius"/>
    </source>
</evidence>
<dbReference type="Proteomes" id="UP000073604">
    <property type="component" value="Chromosome"/>
</dbReference>
<reference evidence="3" key="1">
    <citation type="submission" date="2016-03" db="EMBL/GenBank/DDBJ databases">
        <authorList>
            <person name="Oger P.M."/>
        </authorList>
    </citation>
    <scope>NUCLEOTIDE SEQUENCE [LARGE SCALE GENOMIC DNA]</scope>
    <source>
        <strain evidence="3">OG-1</strain>
    </source>
</reference>
<dbReference type="EMBL" id="CP014750">
    <property type="protein sequence ID" value="AMQ17970.1"/>
    <property type="molecule type" value="Genomic_DNA"/>
</dbReference>
<evidence type="ECO:0000313" key="3">
    <source>
        <dbReference type="Proteomes" id="UP000073604"/>
    </source>
</evidence>
<feature type="transmembrane region" description="Helical" evidence="1">
    <location>
        <begin position="54"/>
        <end position="73"/>
    </location>
</feature>
<dbReference type="GeneID" id="27139217"/>
<dbReference type="AlphaFoldDB" id="A0A142CT68"/>
<proteinExistence type="predicted"/>
<name>A0A142CT68_9EURY</name>
<evidence type="ECO:0000313" key="2">
    <source>
        <dbReference type="EMBL" id="AMQ17970.1"/>
    </source>
</evidence>
<keyword evidence="1" id="KW-1133">Transmembrane helix</keyword>
<protein>
    <submittedName>
        <fullName evidence="2">Uncharacterized protein</fullName>
    </submittedName>
</protein>
<feature type="transmembrane region" description="Helical" evidence="1">
    <location>
        <begin position="164"/>
        <end position="182"/>
    </location>
</feature>
<organism evidence="2 3">
    <name type="scientific">Thermococcus peptonophilus</name>
    <dbReference type="NCBI Taxonomy" id="53952"/>
    <lineage>
        <taxon>Archaea</taxon>
        <taxon>Methanobacteriati</taxon>
        <taxon>Methanobacteriota</taxon>
        <taxon>Thermococci</taxon>
        <taxon>Thermococcales</taxon>
        <taxon>Thermococcaceae</taxon>
        <taxon>Thermococcus</taxon>
    </lineage>
</organism>
<dbReference type="OrthoDB" id="102194at2157"/>
<keyword evidence="1" id="KW-0472">Membrane</keyword>
<feature type="transmembrane region" description="Helical" evidence="1">
    <location>
        <begin position="138"/>
        <end position="158"/>
    </location>
</feature>
<sequence length="185" mass="19982">MGCWITGLPDFILAIFAIVGFSSSRNPVLHRSPWALGAGVSLFITSILEAVGITFFWISALEFFIILIAATQIERFVSINTGKKPLYWLFGMITLLTVFTAIVTENPTYFEAGLLTVLGTAAVRFSSTGMLFGTEIKLPLLTAGAMAFLSALSLVPGFRMLSAFLYTGALILLILTIAENIMGIT</sequence>